<feature type="domain" description="Septum formation-related" evidence="3">
    <location>
        <begin position="148"/>
        <end position="280"/>
    </location>
</feature>
<evidence type="ECO:0000259" key="3">
    <source>
        <dbReference type="Pfam" id="PF13845"/>
    </source>
</evidence>
<protein>
    <recommendedName>
        <fullName evidence="3">Septum formation-related domain-containing protein</fullName>
    </recommendedName>
</protein>
<dbReference type="Pfam" id="PF13845">
    <property type="entry name" value="Septum_form"/>
    <property type="match status" value="1"/>
</dbReference>
<dbReference type="RefSeq" id="WP_345458569.1">
    <property type="nucleotide sequence ID" value="NZ_BAABKG010000003.1"/>
</dbReference>
<feature type="chain" id="PRO_5046657312" description="Septum formation-related domain-containing protein" evidence="2">
    <location>
        <begin position="22"/>
        <end position="284"/>
    </location>
</feature>
<dbReference type="PROSITE" id="PS51257">
    <property type="entry name" value="PROKAR_LIPOPROTEIN"/>
    <property type="match status" value="1"/>
</dbReference>
<comment type="caution">
    <text evidence="4">The sequence shown here is derived from an EMBL/GenBank/DDBJ whole genome shotgun (WGS) entry which is preliminary data.</text>
</comment>
<evidence type="ECO:0000256" key="1">
    <source>
        <dbReference type="SAM" id="MobiDB-lite"/>
    </source>
</evidence>
<evidence type="ECO:0000256" key="2">
    <source>
        <dbReference type="SAM" id="SignalP"/>
    </source>
</evidence>
<evidence type="ECO:0000313" key="5">
    <source>
        <dbReference type="Proteomes" id="UP001500221"/>
    </source>
</evidence>
<evidence type="ECO:0000313" key="4">
    <source>
        <dbReference type="EMBL" id="GAA5149010.1"/>
    </source>
</evidence>
<reference evidence="5" key="1">
    <citation type="journal article" date="2019" name="Int. J. Syst. Evol. Microbiol.">
        <title>The Global Catalogue of Microorganisms (GCM) 10K type strain sequencing project: providing services to taxonomists for standard genome sequencing and annotation.</title>
        <authorList>
            <consortium name="The Broad Institute Genomics Platform"/>
            <consortium name="The Broad Institute Genome Sequencing Center for Infectious Disease"/>
            <person name="Wu L."/>
            <person name="Ma J."/>
        </authorList>
    </citation>
    <scope>NUCLEOTIDE SEQUENCE [LARGE SCALE GENOMIC DNA]</scope>
    <source>
        <strain evidence="5">JCM 18459</strain>
    </source>
</reference>
<accession>A0ABP9PMA9</accession>
<dbReference type="InterPro" id="IPR026004">
    <property type="entry name" value="Septum_form"/>
</dbReference>
<organism evidence="4 5">
    <name type="scientific">Nocardioides marinquilinus</name>
    <dbReference type="NCBI Taxonomy" id="1210400"/>
    <lineage>
        <taxon>Bacteria</taxon>
        <taxon>Bacillati</taxon>
        <taxon>Actinomycetota</taxon>
        <taxon>Actinomycetes</taxon>
        <taxon>Propionibacteriales</taxon>
        <taxon>Nocardioidaceae</taxon>
        <taxon>Nocardioides</taxon>
    </lineage>
</organism>
<proteinExistence type="predicted"/>
<dbReference type="EMBL" id="BAABKG010000003">
    <property type="protein sequence ID" value="GAA5149010.1"/>
    <property type="molecule type" value="Genomic_DNA"/>
</dbReference>
<dbReference type="Proteomes" id="UP001500221">
    <property type="component" value="Unassembled WGS sequence"/>
</dbReference>
<keyword evidence="5" id="KW-1185">Reference proteome</keyword>
<feature type="compositionally biased region" description="Pro residues" evidence="1">
    <location>
        <begin position="31"/>
        <end position="58"/>
    </location>
</feature>
<feature type="signal peptide" evidence="2">
    <location>
        <begin position="1"/>
        <end position="21"/>
    </location>
</feature>
<keyword evidence="2" id="KW-0732">Signal</keyword>
<gene>
    <name evidence="4" type="ORF">GCM10023340_23650</name>
</gene>
<sequence length="284" mass="30042">MTRRPLVGLLPLLVAVGVALAGCSGDDPPPDDPTPSATPSPSATPTPTPPPTAEPVPEPAVDACYDLDFDEAVSPTTDAEPVRCRRPHTSQTYQVGRVDNLVDGHLLAIDSQQVQDDVAGTCPDALGDAVGGSPDDLRLSVLRPVWFTPTLEQAAAGAAWYRCDVVVLADSESLLPVRGPLDGVLDTDEGRERFGMCGTAAPDAPDFERVPCGEDHTWRAFSVIDLPGQRFPGPQAVAEAGDGPCEDAAAAVADDPLDYEYAYEGPDADQWELGQRFVRCWAPD</sequence>
<feature type="region of interest" description="Disordered" evidence="1">
    <location>
        <begin position="23"/>
        <end position="59"/>
    </location>
</feature>
<name>A0ABP9PMA9_9ACTN</name>